<keyword evidence="1" id="KW-0430">Lectin</keyword>
<feature type="coiled-coil region" evidence="3">
    <location>
        <begin position="76"/>
        <end position="145"/>
    </location>
</feature>
<evidence type="ECO:0000259" key="6">
    <source>
        <dbReference type="PROSITE" id="PS50041"/>
    </source>
</evidence>
<dbReference type="Pfam" id="PF00059">
    <property type="entry name" value="Lectin_C"/>
    <property type="match status" value="1"/>
</dbReference>
<organism evidence="7 8">
    <name type="scientific">Parambassis ranga</name>
    <name type="common">Indian glassy fish</name>
    <dbReference type="NCBI Taxonomy" id="210632"/>
    <lineage>
        <taxon>Eukaryota</taxon>
        <taxon>Metazoa</taxon>
        <taxon>Chordata</taxon>
        <taxon>Craniata</taxon>
        <taxon>Vertebrata</taxon>
        <taxon>Euteleostomi</taxon>
        <taxon>Actinopterygii</taxon>
        <taxon>Neopterygii</taxon>
        <taxon>Teleostei</taxon>
        <taxon>Neoteleostei</taxon>
        <taxon>Acanthomorphata</taxon>
        <taxon>Ovalentaria</taxon>
        <taxon>Ambassidae</taxon>
        <taxon>Parambassis</taxon>
    </lineage>
</organism>
<dbReference type="PROSITE" id="PS50041">
    <property type="entry name" value="C_TYPE_LECTIN_2"/>
    <property type="match status" value="1"/>
</dbReference>
<feature type="region of interest" description="Disordered" evidence="4">
    <location>
        <begin position="20"/>
        <end position="39"/>
    </location>
</feature>
<dbReference type="SMART" id="SM00034">
    <property type="entry name" value="CLECT"/>
    <property type="match status" value="1"/>
</dbReference>
<dbReference type="Gene3D" id="3.10.100.10">
    <property type="entry name" value="Mannose-Binding Protein A, subunit A"/>
    <property type="match status" value="1"/>
</dbReference>
<keyword evidence="5" id="KW-1133">Transmembrane helix</keyword>
<dbReference type="InParanoid" id="A0A6P7K1M9"/>
<keyword evidence="3" id="KW-0175">Coiled coil</keyword>
<dbReference type="SUPFAM" id="SSF56436">
    <property type="entry name" value="C-type lectin-like"/>
    <property type="match status" value="1"/>
</dbReference>
<dbReference type="InterPro" id="IPR016187">
    <property type="entry name" value="CTDL_fold"/>
</dbReference>
<protein>
    <submittedName>
        <fullName evidence="8">Hepatic lectin-like</fullName>
    </submittedName>
</protein>
<keyword evidence="5" id="KW-0472">Membrane</keyword>
<dbReference type="PROSITE" id="PS00615">
    <property type="entry name" value="C_TYPE_LECTIN_1"/>
    <property type="match status" value="1"/>
</dbReference>
<evidence type="ECO:0000256" key="3">
    <source>
        <dbReference type="SAM" id="Coils"/>
    </source>
</evidence>
<sequence>MEMIFHVEDPENSAVYENVSAARSNPAPKKRQGEESTATPASTGVKVYKVISVIVGIICILLVVYIVVQHLGLNDNGSTRDTLKNLTEERDDLRRTLLVVEAANKNLTGQRDELMQKMNDFDSQRRSLTEERDDLRRTLLEVRRQQGWVLFQNRFYYISSDTKSWQDSKADCVQKGADLVIINSKEEQNFLRKFKKRVWIGLTDKETEGVWKWVDRTQLSKSFWIPGEPNNFEGKDEDCGEIRYYDQEDSWNDAPCDMQINWICEQAP</sequence>
<dbReference type="CDD" id="cd03590">
    <property type="entry name" value="CLECT_DC-SIGN_like"/>
    <property type="match status" value="1"/>
</dbReference>
<dbReference type="InterPro" id="IPR033989">
    <property type="entry name" value="CD209-like_CTLD"/>
</dbReference>
<dbReference type="GeneID" id="114449566"/>
<feature type="transmembrane region" description="Helical" evidence="5">
    <location>
        <begin position="47"/>
        <end position="68"/>
    </location>
</feature>
<dbReference type="OrthoDB" id="8950604at2759"/>
<dbReference type="Proteomes" id="UP000515145">
    <property type="component" value="Chromosome 1"/>
</dbReference>
<keyword evidence="2" id="KW-1015">Disulfide bond</keyword>
<keyword evidence="7" id="KW-1185">Reference proteome</keyword>
<dbReference type="RefSeq" id="XP_028283173.1">
    <property type="nucleotide sequence ID" value="XM_028427372.1"/>
</dbReference>
<dbReference type="GO" id="GO:0030246">
    <property type="term" value="F:carbohydrate binding"/>
    <property type="evidence" value="ECO:0007669"/>
    <property type="project" value="UniProtKB-KW"/>
</dbReference>
<keyword evidence="5" id="KW-0812">Transmembrane</keyword>
<proteinExistence type="predicted"/>
<dbReference type="InterPro" id="IPR016186">
    <property type="entry name" value="C-type_lectin-like/link_sf"/>
</dbReference>
<dbReference type="AlphaFoldDB" id="A0A6P7K1M9"/>
<accession>A0A6P7K1M9</accession>
<evidence type="ECO:0000256" key="4">
    <source>
        <dbReference type="SAM" id="MobiDB-lite"/>
    </source>
</evidence>
<evidence type="ECO:0000313" key="8">
    <source>
        <dbReference type="RefSeq" id="XP_028283173.1"/>
    </source>
</evidence>
<gene>
    <name evidence="8" type="primary">LOC114449566</name>
</gene>
<dbReference type="InterPro" id="IPR018378">
    <property type="entry name" value="C-type_lectin_CS"/>
</dbReference>
<evidence type="ECO:0000256" key="2">
    <source>
        <dbReference type="ARBA" id="ARBA00023157"/>
    </source>
</evidence>
<reference evidence="8" key="1">
    <citation type="submission" date="2025-08" db="UniProtKB">
        <authorList>
            <consortium name="RefSeq"/>
        </authorList>
    </citation>
    <scope>IDENTIFICATION</scope>
</reference>
<evidence type="ECO:0000256" key="1">
    <source>
        <dbReference type="ARBA" id="ARBA00022734"/>
    </source>
</evidence>
<dbReference type="PANTHER" id="PTHR22803">
    <property type="entry name" value="MANNOSE, PHOSPHOLIPASE, LECTIN RECEPTOR RELATED"/>
    <property type="match status" value="1"/>
</dbReference>
<evidence type="ECO:0000256" key="5">
    <source>
        <dbReference type="SAM" id="Phobius"/>
    </source>
</evidence>
<dbReference type="InterPro" id="IPR001304">
    <property type="entry name" value="C-type_lectin-like"/>
</dbReference>
<feature type="domain" description="C-type lectin" evidence="6">
    <location>
        <begin position="151"/>
        <end position="265"/>
    </location>
</feature>
<evidence type="ECO:0000313" key="7">
    <source>
        <dbReference type="Proteomes" id="UP000515145"/>
    </source>
</evidence>
<name>A0A6P7K1M9_9TELE</name>
<dbReference type="InterPro" id="IPR050111">
    <property type="entry name" value="C-type_lectin/snaclec_domain"/>
</dbReference>